<accession>C4WMA3</accession>
<dbReference type="GO" id="GO:0004022">
    <property type="term" value="F:alcohol dehydrogenase (NAD+) activity"/>
    <property type="evidence" value="ECO:0007669"/>
    <property type="project" value="UniProtKB-EC"/>
</dbReference>
<dbReference type="Pfam" id="PF00465">
    <property type="entry name" value="Fe-ADH"/>
    <property type="match status" value="1"/>
</dbReference>
<dbReference type="InterPro" id="IPR001670">
    <property type="entry name" value="ADH_Fe/GldA"/>
</dbReference>
<dbReference type="Proteomes" id="UP000004386">
    <property type="component" value="Unassembled WGS sequence"/>
</dbReference>
<dbReference type="GO" id="GO:0046872">
    <property type="term" value="F:metal ion binding"/>
    <property type="evidence" value="ECO:0007669"/>
    <property type="project" value="InterPro"/>
</dbReference>
<keyword evidence="3" id="KW-0560">Oxidoreductase</keyword>
<dbReference type="PANTHER" id="PTHR11496">
    <property type="entry name" value="ALCOHOL DEHYDROGENASE"/>
    <property type="match status" value="1"/>
</dbReference>
<protein>
    <recommendedName>
        <fullName evidence="7">Alcohol dehydrogenase 2</fullName>
    </recommendedName>
    <alternativeName>
        <fullName evidence="8">Alcohol dehydrogenase II</fullName>
    </alternativeName>
</protein>
<dbReference type="HOGENOM" id="CLU_007207_0_0_5"/>
<evidence type="ECO:0000259" key="9">
    <source>
        <dbReference type="Pfam" id="PF00465"/>
    </source>
</evidence>
<evidence type="ECO:0000256" key="3">
    <source>
        <dbReference type="ARBA" id="ARBA00023002"/>
    </source>
</evidence>
<comment type="caution">
    <text evidence="11">The sequence shown here is derived from an EMBL/GenBank/DDBJ whole genome shotgun (WGS) entry which is preliminary data.</text>
</comment>
<sequence length="408" mass="43198">MCAGEEMRDLGAGESEKGGMMTTEIKPFSFDTVGSMLVEWSAAKRLGEILGERFSERRILIVTDKGLHKAGVLNHALASLEKAGFGISVFDDVVADPPESVLFACVEQAKAAGCDIVLGLGGGSSMDIAKLAAVLIVSEQELSELYGIGKVQGGRLPLIQIPTTAGTGSEVTNITILTTGETTKMGVVARQLYADFVILDAELTCGLPALHTAATGIDAMVHAIEAYTSRIKKNPLSDAFAREALKLLSANLIAACENGNDRHAREAMLLGANYAGQAFSNSPVGAVHALAYPLGGHYHVPHGLSNALMLGPVLRYNMAGAAALYAELADLLLEKSEGTTEERSAAFVTYMEELMNKSGAPRRLRDVGVTEDSLETLARDAMLQTRLLGNNPVDVTEADALALYREAF</sequence>
<evidence type="ECO:0000256" key="2">
    <source>
        <dbReference type="ARBA" id="ARBA00007358"/>
    </source>
</evidence>
<evidence type="ECO:0000256" key="1">
    <source>
        <dbReference type="ARBA" id="ARBA00001962"/>
    </source>
</evidence>
<feature type="domain" description="Alcohol dehydrogenase iron-type/glycerol dehydrogenase GldA" evidence="9">
    <location>
        <begin position="37"/>
        <end position="200"/>
    </location>
</feature>
<evidence type="ECO:0000256" key="8">
    <source>
        <dbReference type="ARBA" id="ARBA00076680"/>
    </source>
</evidence>
<reference evidence="11 12" key="1">
    <citation type="submission" date="2009-05" db="EMBL/GenBank/DDBJ databases">
        <authorList>
            <person name="Setubal J.C."/>
            <person name="Boyle S."/>
            <person name="Crasta O.R."/>
            <person name="Gillespie J.J."/>
            <person name="Kenyon R.W."/>
            <person name="Lu J."/>
            <person name="Mane S."/>
            <person name="Nagrani S."/>
            <person name="Shallom J.M."/>
            <person name="Shallom S."/>
            <person name="Shukla M."/>
            <person name="Snyder E.E."/>
            <person name="Sobral B.W."/>
            <person name="Wattam A.R."/>
            <person name="Will R."/>
            <person name="Williams K."/>
            <person name="Yoo H."/>
            <person name="Munk C."/>
            <person name="Tapia R."/>
            <person name="Green L."/>
            <person name="Rogers Y."/>
            <person name="Detter J.C."/>
            <person name="Bruce D."/>
            <person name="Brettin T.S."/>
            <person name="Tsolis R."/>
        </authorList>
    </citation>
    <scope>NUCLEOTIDE SEQUENCE [LARGE SCALE GENOMIC DNA]</scope>
    <source>
        <strain evidence="11 12">LMG 3301</strain>
    </source>
</reference>
<dbReference type="EMBL" id="ACQA01000002">
    <property type="protein sequence ID" value="EEQ93101.1"/>
    <property type="molecule type" value="Genomic_DNA"/>
</dbReference>
<gene>
    <name evidence="11" type="ORF">OINT_2000234</name>
</gene>
<comment type="cofactor">
    <cofactor evidence="1">
        <name>Fe cation</name>
        <dbReference type="ChEBI" id="CHEBI:24875"/>
    </cofactor>
</comment>
<proteinExistence type="inferred from homology"/>
<dbReference type="InterPro" id="IPR018211">
    <property type="entry name" value="ADH_Fe_CS"/>
</dbReference>
<evidence type="ECO:0000256" key="4">
    <source>
        <dbReference type="ARBA" id="ARBA00023027"/>
    </source>
</evidence>
<dbReference type="FunFam" id="3.40.50.1970:FF:000003">
    <property type="entry name" value="Alcohol dehydrogenase, iron-containing"/>
    <property type="match status" value="1"/>
</dbReference>
<dbReference type="PANTHER" id="PTHR11496:SF102">
    <property type="entry name" value="ALCOHOL DEHYDROGENASE 4"/>
    <property type="match status" value="1"/>
</dbReference>
<evidence type="ECO:0000256" key="7">
    <source>
        <dbReference type="ARBA" id="ARBA00074848"/>
    </source>
</evidence>
<name>C4WMA3_9HYPH</name>
<dbReference type="SUPFAM" id="SSF56796">
    <property type="entry name" value="Dehydroquinate synthase-like"/>
    <property type="match status" value="1"/>
</dbReference>
<comment type="catalytic activity">
    <reaction evidence="5">
        <text>a secondary alcohol + NAD(+) = a ketone + NADH + H(+)</text>
        <dbReference type="Rhea" id="RHEA:10740"/>
        <dbReference type="ChEBI" id="CHEBI:15378"/>
        <dbReference type="ChEBI" id="CHEBI:17087"/>
        <dbReference type="ChEBI" id="CHEBI:35681"/>
        <dbReference type="ChEBI" id="CHEBI:57540"/>
        <dbReference type="ChEBI" id="CHEBI:57945"/>
        <dbReference type="EC" id="1.1.1.1"/>
    </reaction>
</comment>
<organism evidence="11 12">
    <name type="scientific">Brucella intermedia LMG 3301</name>
    <dbReference type="NCBI Taxonomy" id="641118"/>
    <lineage>
        <taxon>Bacteria</taxon>
        <taxon>Pseudomonadati</taxon>
        <taxon>Pseudomonadota</taxon>
        <taxon>Alphaproteobacteria</taxon>
        <taxon>Hyphomicrobiales</taxon>
        <taxon>Brucellaceae</taxon>
        <taxon>Brucella/Ochrobactrum group</taxon>
        <taxon>Brucella</taxon>
    </lineage>
</organism>
<comment type="catalytic activity">
    <reaction evidence="6">
        <text>a primary alcohol + NAD(+) = an aldehyde + NADH + H(+)</text>
        <dbReference type="Rhea" id="RHEA:10736"/>
        <dbReference type="ChEBI" id="CHEBI:15378"/>
        <dbReference type="ChEBI" id="CHEBI:15734"/>
        <dbReference type="ChEBI" id="CHEBI:17478"/>
        <dbReference type="ChEBI" id="CHEBI:57540"/>
        <dbReference type="ChEBI" id="CHEBI:57945"/>
        <dbReference type="EC" id="1.1.1.1"/>
    </reaction>
</comment>
<comment type="similarity">
    <text evidence="2">Belongs to the iron-containing alcohol dehydrogenase family.</text>
</comment>
<evidence type="ECO:0000256" key="5">
    <source>
        <dbReference type="ARBA" id="ARBA00049164"/>
    </source>
</evidence>
<dbReference type="PROSITE" id="PS00913">
    <property type="entry name" value="ADH_IRON_1"/>
    <property type="match status" value="1"/>
</dbReference>
<evidence type="ECO:0000313" key="11">
    <source>
        <dbReference type="EMBL" id="EEQ93101.1"/>
    </source>
</evidence>
<dbReference type="InterPro" id="IPR039697">
    <property type="entry name" value="Alcohol_dehydrogenase_Fe"/>
</dbReference>
<feature type="domain" description="Fe-containing alcohol dehydrogenase-like C-terminal" evidence="10">
    <location>
        <begin position="212"/>
        <end position="408"/>
    </location>
</feature>
<evidence type="ECO:0000256" key="6">
    <source>
        <dbReference type="ARBA" id="ARBA00049243"/>
    </source>
</evidence>
<dbReference type="AlphaFoldDB" id="C4WMA3"/>
<dbReference type="FunFam" id="1.20.1090.10:FF:000001">
    <property type="entry name" value="Aldehyde-alcohol dehydrogenase"/>
    <property type="match status" value="1"/>
</dbReference>
<evidence type="ECO:0000259" key="10">
    <source>
        <dbReference type="Pfam" id="PF25137"/>
    </source>
</evidence>
<dbReference type="Gene3D" id="1.20.1090.10">
    <property type="entry name" value="Dehydroquinate synthase-like - alpha domain"/>
    <property type="match status" value="1"/>
</dbReference>
<evidence type="ECO:0000313" key="12">
    <source>
        <dbReference type="Proteomes" id="UP000004386"/>
    </source>
</evidence>
<dbReference type="CDD" id="cd08193">
    <property type="entry name" value="HVD"/>
    <property type="match status" value="1"/>
</dbReference>
<dbReference type="Gene3D" id="3.40.50.1970">
    <property type="match status" value="1"/>
</dbReference>
<dbReference type="Pfam" id="PF25137">
    <property type="entry name" value="ADH_Fe_C"/>
    <property type="match status" value="1"/>
</dbReference>
<dbReference type="InterPro" id="IPR056798">
    <property type="entry name" value="ADH_Fe_C"/>
</dbReference>
<keyword evidence="4" id="KW-0520">NAD</keyword>